<dbReference type="PANTHER" id="PTHR43777:SF1">
    <property type="entry name" value="MOLYBDENUM COFACTOR CYTIDYLYLTRANSFERASE"/>
    <property type="match status" value="1"/>
</dbReference>
<comment type="caution">
    <text evidence="2">The sequence shown here is derived from an EMBL/GenBank/DDBJ whole genome shotgun (WGS) entry which is preliminary data.</text>
</comment>
<keyword evidence="3" id="KW-1185">Reference proteome</keyword>
<dbReference type="InterPro" id="IPR025877">
    <property type="entry name" value="MobA-like_NTP_Trfase"/>
</dbReference>
<evidence type="ECO:0000313" key="2">
    <source>
        <dbReference type="EMBL" id="MRX77990.1"/>
    </source>
</evidence>
<dbReference type="Proteomes" id="UP000487757">
    <property type="component" value="Unassembled WGS sequence"/>
</dbReference>
<keyword evidence="2" id="KW-0808">Transferase</keyword>
<name>A0A7K0G3J3_9SPHI</name>
<dbReference type="Gene3D" id="3.90.550.10">
    <property type="entry name" value="Spore Coat Polysaccharide Biosynthesis Protein SpsA, Chain A"/>
    <property type="match status" value="1"/>
</dbReference>
<dbReference type="SUPFAM" id="SSF53448">
    <property type="entry name" value="Nucleotide-diphospho-sugar transferases"/>
    <property type="match status" value="1"/>
</dbReference>
<dbReference type="PANTHER" id="PTHR43777">
    <property type="entry name" value="MOLYBDENUM COFACTOR CYTIDYLYLTRANSFERASE"/>
    <property type="match status" value="1"/>
</dbReference>
<evidence type="ECO:0000313" key="3">
    <source>
        <dbReference type="Proteomes" id="UP000487757"/>
    </source>
</evidence>
<reference evidence="2 3" key="1">
    <citation type="submission" date="2019-11" db="EMBL/GenBank/DDBJ databases">
        <title>Pedobacter petrophilus genome.</title>
        <authorList>
            <person name="Feldbauer M.J."/>
            <person name="Newman J.D."/>
        </authorList>
    </citation>
    <scope>NUCLEOTIDE SEQUENCE [LARGE SCALE GENOMIC DNA]</scope>
    <source>
        <strain evidence="2 3">LMG 29686</strain>
    </source>
</reference>
<dbReference type="GO" id="GO:0016779">
    <property type="term" value="F:nucleotidyltransferase activity"/>
    <property type="evidence" value="ECO:0007669"/>
    <property type="project" value="UniProtKB-ARBA"/>
</dbReference>
<sequence length="194" mass="21403">MNTGIIILAAGNSSRLGRPKQLLKFKDKTLIELTIDAALKTPFKPIVVVLGAFADRIQEKLSAEIQFIINERWQEGMASGIAAGLAEILKHSPELENIMIAVSDQPFINAKVLLELQEKQFSTKKGIIASRYAQTTGTPALFNKKYFPQLLSLTGNNGAKSMLKLHDNDVETVAFALGNIDIDTENDYHNLIHN</sequence>
<dbReference type="CDD" id="cd04182">
    <property type="entry name" value="GT_2_like_f"/>
    <property type="match status" value="1"/>
</dbReference>
<dbReference type="OrthoDB" id="9779263at2"/>
<dbReference type="InterPro" id="IPR029044">
    <property type="entry name" value="Nucleotide-diphossugar_trans"/>
</dbReference>
<dbReference type="AlphaFoldDB" id="A0A7K0G3J3"/>
<dbReference type="Pfam" id="PF12804">
    <property type="entry name" value="NTP_transf_3"/>
    <property type="match status" value="1"/>
</dbReference>
<feature type="domain" description="MobA-like NTP transferase" evidence="1">
    <location>
        <begin position="6"/>
        <end position="166"/>
    </location>
</feature>
<dbReference type="RefSeq" id="WP_154282400.1">
    <property type="nucleotide sequence ID" value="NZ_JBHUJQ010000001.1"/>
</dbReference>
<evidence type="ECO:0000259" key="1">
    <source>
        <dbReference type="Pfam" id="PF12804"/>
    </source>
</evidence>
<organism evidence="2 3">
    <name type="scientific">Pedobacter petrophilus</name>
    <dbReference type="NCBI Taxonomy" id="1908241"/>
    <lineage>
        <taxon>Bacteria</taxon>
        <taxon>Pseudomonadati</taxon>
        <taxon>Bacteroidota</taxon>
        <taxon>Sphingobacteriia</taxon>
        <taxon>Sphingobacteriales</taxon>
        <taxon>Sphingobacteriaceae</taxon>
        <taxon>Pedobacter</taxon>
    </lineage>
</organism>
<accession>A0A7K0G3J3</accession>
<protein>
    <submittedName>
        <fullName evidence="2">NTP transferase domain-containing protein</fullName>
    </submittedName>
</protein>
<gene>
    <name evidence="2" type="ORF">GJU39_18070</name>
</gene>
<dbReference type="EMBL" id="WKKH01000036">
    <property type="protein sequence ID" value="MRX77990.1"/>
    <property type="molecule type" value="Genomic_DNA"/>
</dbReference>
<proteinExistence type="predicted"/>